<dbReference type="EMBL" id="QVQW01000132">
    <property type="protein sequence ID" value="RKU39920.1"/>
    <property type="molecule type" value="Genomic_DNA"/>
</dbReference>
<dbReference type="PANTHER" id="PTHR10622">
    <property type="entry name" value="HET DOMAIN-CONTAINING PROTEIN"/>
    <property type="match status" value="1"/>
</dbReference>
<proteinExistence type="predicted"/>
<feature type="domain" description="Heterokaryon incompatibility" evidence="1">
    <location>
        <begin position="22"/>
        <end position="112"/>
    </location>
</feature>
<name>A0A420XWJ4_9PEZI</name>
<dbReference type="InterPro" id="IPR010730">
    <property type="entry name" value="HET"/>
</dbReference>
<accession>A0A420XWJ4</accession>
<dbReference type="OrthoDB" id="194358at2759"/>
<gene>
    <name evidence="2" type="ORF">DL546_000670</name>
</gene>
<dbReference type="AlphaFoldDB" id="A0A420XWJ4"/>
<reference evidence="2 3" key="1">
    <citation type="submission" date="2018-08" db="EMBL/GenBank/DDBJ databases">
        <title>Draft genome of the lignicolous fungus Coniochaeta pulveracea.</title>
        <authorList>
            <person name="Borstlap C.J."/>
            <person name="De Witt R.N."/>
            <person name="Botha A."/>
            <person name="Volschenk H."/>
        </authorList>
    </citation>
    <scope>NUCLEOTIDE SEQUENCE [LARGE SCALE GENOMIC DNA]</scope>
    <source>
        <strain evidence="2 3">CAB683</strain>
    </source>
</reference>
<dbReference type="Proteomes" id="UP000275385">
    <property type="component" value="Unassembled WGS sequence"/>
</dbReference>
<protein>
    <recommendedName>
        <fullName evidence="1">Heterokaryon incompatibility domain-containing protein</fullName>
    </recommendedName>
</protein>
<keyword evidence="3" id="KW-1185">Reference proteome</keyword>
<sequence length="620" mass="70719">MRLLNAQTYVVEEFIGSSIPPYAILSHTWGPGEASFARWRGRWSLLCKAQQPGFRKIKAAMRQTKQDGLQYVWVDTICIDKSSSAELTEAINSMFGWYRDAAICYVYLADVPHVEGDQKVGSAFGSSRWFTRGWTLQELVAPSNVVFYSKQWTSIGTKSSLSRRISNITGIDERCIRNQEPLDEYSVAQRMSWACHRTTTREEDMAYCLMGIFDLNMPLLYGEGRKAFRRLQEEIVRRHNDHTVLSHLTTPEQLCKDALFAEHPGEFQNDVALRPNKHTSPFHLTNAGLSVTMPVIHCDAYRETGYCLALLDCFVLDDKYRQRNLVFLPLSDTQLAMRFDFPSSLLQVVVEPDSGGPGDGRFRRFTRTATPINLRKTCISLRLRPELEGDVLTNDSPVLDVGFMLTFPRNLCGYALKAAWPANSQWPPKPSILPTFFVPTRQTSGIADGIILFQQYYPRTHQFDNEVAAVYVATDHDPQEPPVESLRWCCTVVHLESERIDQPGLDEELARIAATERQKLLMPGVTSWSHFHELGNVAVAARMWFKNDWKPCRRVIMLEVVFDSPQMMEEMYHLGDSDGVMDDCFGVREWRQRIREFPHGVKEISASAEEEEETPSTASS</sequence>
<evidence type="ECO:0000313" key="3">
    <source>
        <dbReference type="Proteomes" id="UP000275385"/>
    </source>
</evidence>
<organism evidence="2 3">
    <name type="scientific">Coniochaeta pulveracea</name>
    <dbReference type="NCBI Taxonomy" id="177199"/>
    <lineage>
        <taxon>Eukaryota</taxon>
        <taxon>Fungi</taxon>
        <taxon>Dikarya</taxon>
        <taxon>Ascomycota</taxon>
        <taxon>Pezizomycotina</taxon>
        <taxon>Sordariomycetes</taxon>
        <taxon>Sordariomycetidae</taxon>
        <taxon>Coniochaetales</taxon>
        <taxon>Coniochaetaceae</taxon>
        <taxon>Coniochaeta</taxon>
    </lineage>
</organism>
<dbReference type="Pfam" id="PF06985">
    <property type="entry name" value="HET"/>
    <property type="match status" value="1"/>
</dbReference>
<dbReference type="STRING" id="177199.A0A420XWJ4"/>
<evidence type="ECO:0000313" key="2">
    <source>
        <dbReference type="EMBL" id="RKU39920.1"/>
    </source>
</evidence>
<comment type="caution">
    <text evidence="2">The sequence shown here is derived from an EMBL/GenBank/DDBJ whole genome shotgun (WGS) entry which is preliminary data.</text>
</comment>
<evidence type="ECO:0000259" key="1">
    <source>
        <dbReference type="Pfam" id="PF06985"/>
    </source>
</evidence>
<dbReference type="PANTHER" id="PTHR10622:SF10">
    <property type="entry name" value="HET DOMAIN-CONTAINING PROTEIN"/>
    <property type="match status" value="1"/>
</dbReference>